<evidence type="ECO:0000313" key="1">
    <source>
        <dbReference type="Ensembl" id="ENSACLP00000010486.2"/>
    </source>
</evidence>
<sequence>MVPFQALAFFNGSPCSTWHSILACRLLVDFEHSLSTSVSVPFSSLPGDLQNALEMNKSFTDVHFQDKVLQRVSAISVSSVKYELEDVFVVGHVHTEAIPIFFKIKYILNVDTCWVLCGKMLLPRCRWGGTLIGTLLYPFQGNISVL</sequence>
<proteinExistence type="predicted"/>
<dbReference type="OMA" id="NTHCRTT"/>
<accession>A0A3P8P0E2</accession>
<dbReference type="Ensembl" id="ENSACLT00000010737.2">
    <property type="protein sequence ID" value="ENSACLP00000010486.2"/>
    <property type="gene ID" value="ENSACLG00000007165.2"/>
</dbReference>
<protein>
    <submittedName>
        <fullName evidence="1">Uncharacterized protein</fullName>
    </submittedName>
</protein>
<reference evidence="1" key="3">
    <citation type="submission" date="2025-09" db="UniProtKB">
        <authorList>
            <consortium name="Ensembl"/>
        </authorList>
    </citation>
    <scope>IDENTIFICATION</scope>
</reference>
<evidence type="ECO:0000313" key="2">
    <source>
        <dbReference type="Proteomes" id="UP000265100"/>
    </source>
</evidence>
<dbReference type="Proteomes" id="UP000265100">
    <property type="component" value="Chromosome 3"/>
</dbReference>
<keyword evidence="2" id="KW-1185">Reference proteome</keyword>
<dbReference type="AlphaFoldDB" id="A0A3P8P0E2"/>
<dbReference type="GeneTree" id="ENSGT00940000177843"/>
<name>A0A3P8P0E2_ASTCA</name>
<reference evidence="1" key="2">
    <citation type="submission" date="2025-08" db="UniProtKB">
        <authorList>
            <consortium name="Ensembl"/>
        </authorList>
    </citation>
    <scope>IDENTIFICATION</scope>
</reference>
<organism evidence="1 2">
    <name type="scientific">Astatotilapia calliptera</name>
    <name type="common">Eastern happy</name>
    <name type="synonym">Chromis callipterus</name>
    <dbReference type="NCBI Taxonomy" id="8154"/>
    <lineage>
        <taxon>Eukaryota</taxon>
        <taxon>Metazoa</taxon>
        <taxon>Chordata</taxon>
        <taxon>Craniata</taxon>
        <taxon>Vertebrata</taxon>
        <taxon>Euteleostomi</taxon>
        <taxon>Actinopterygii</taxon>
        <taxon>Neopterygii</taxon>
        <taxon>Teleostei</taxon>
        <taxon>Neoteleostei</taxon>
        <taxon>Acanthomorphata</taxon>
        <taxon>Ovalentaria</taxon>
        <taxon>Cichlomorphae</taxon>
        <taxon>Cichliformes</taxon>
        <taxon>Cichlidae</taxon>
        <taxon>African cichlids</taxon>
        <taxon>Pseudocrenilabrinae</taxon>
        <taxon>Haplochromini</taxon>
        <taxon>Astatotilapia</taxon>
    </lineage>
</organism>
<reference evidence="1" key="1">
    <citation type="submission" date="2018-05" db="EMBL/GenBank/DDBJ databases">
        <authorList>
            <person name="Datahose"/>
        </authorList>
    </citation>
    <scope>NUCLEOTIDE SEQUENCE</scope>
</reference>